<dbReference type="GO" id="GO:0020037">
    <property type="term" value="F:heme binding"/>
    <property type="evidence" value="ECO:0007669"/>
    <property type="project" value="InterPro"/>
</dbReference>
<feature type="domain" description="Cytochrome c" evidence="6">
    <location>
        <begin position="113"/>
        <end position="192"/>
    </location>
</feature>
<dbReference type="SUPFAM" id="SSF46626">
    <property type="entry name" value="Cytochrome c"/>
    <property type="match status" value="1"/>
</dbReference>
<dbReference type="SUPFAM" id="SSF63829">
    <property type="entry name" value="Calcium-dependent phosphotriesterase"/>
    <property type="match status" value="1"/>
</dbReference>
<gene>
    <name evidence="7" type="ORF">SAMN04488057_106155</name>
</gene>
<dbReference type="GO" id="GO:0046872">
    <property type="term" value="F:metal ion binding"/>
    <property type="evidence" value="ECO:0007669"/>
    <property type="project" value="UniProtKB-KW"/>
</dbReference>
<evidence type="ECO:0000313" key="8">
    <source>
        <dbReference type="Proteomes" id="UP000184513"/>
    </source>
</evidence>
<dbReference type="InterPro" id="IPR011042">
    <property type="entry name" value="6-blade_b-propeller_TolB-like"/>
</dbReference>
<sequence length="957" mass="106669">MAAASQKNKQKVPEGMIENAFSPKPLLKDPVSGQESIKEFVNTKIKQMKIKFTICCIPLMVLTILSCNKSDNQNALPDTSEAEFILQRADLPDYEQNIDHKALLQALGDRHGESMRTGEHIYSNTCVTCHGNMEEEGSLPTAFKFWSGAFKVGNDPYSIYQTLTRGHGAMPPQVNLTPVEKYDVIHYIRETFVAKENPDQYFEINEAYLAGLPAGTSMGPEPREYKPWAEVDYGNFLINTYELVDEDAPPRERSTGPVQPLPDEDFSEANFAYKGIAVRLDQGPGGVAAGRAWMMFDHDLMRMAGAWTGKGFIDWEAILFNEKHNISPRTIGKLHVENETGPGWAHPETGSFEDPRFQARDGRKFGPLPRDWAHFEGMYPFKDQLIMKYTVGKASILETFGLDSLDKQPVFTRTLNVIPAGGLLKMRVAKSETAVALTGEGASLTEENGYQVVSITSSSPVSIKIFLANAGVTGLQQWVRSRTPPASLEKFTRGGPARFPQVLKTNIIPGEQEGAFQVDILNPPFNSPWKNQLRLSGLDFFRDRNKAVVCAADGDVWLVEGFTENEQQLSWQRIASGLFQPLGIKVIDEEVFVTCRDQIVRLHDYNGDNEADFYESFNNDHQVTDHFHEFAMGLQADATGNLYYAKSARHAREALVPQHGTLIRVSPDGKKSSIIATGFRAANGVCLNPDGSFIVTDQEGHWNPMNRINWVEEGGFYGNMFGFDPPADSTDAGMEQPLVWVERERDRSPSELLWVDSEKWGPLNGKLLSFSYGYGKVYLVPFEEVDGQVQGGIVELPLPRFATGVMRGRFNPEDGHLYLCGLSAWGSTQPQLGGLYRIRMTDKPLHVPVGIEAQQDGVLLTFTEQLDEITARSADNYQVATWDLLRSRKYGSKHYNEQELQISEVELGSDGKSVKLKIPGIEPTWVMEINYQLKSGEGASLEGVVQNTIHQLGNVPS</sequence>
<dbReference type="PANTHER" id="PTHR33546:SF1">
    <property type="entry name" value="LARGE, MULTIFUNCTIONAL SECRETED PROTEIN"/>
    <property type="match status" value="1"/>
</dbReference>
<evidence type="ECO:0000313" key="7">
    <source>
        <dbReference type="EMBL" id="SHN08879.1"/>
    </source>
</evidence>
<dbReference type="Gene3D" id="1.10.760.10">
    <property type="entry name" value="Cytochrome c-like domain"/>
    <property type="match status" value="1"/>
</dbReference>
<proteinExistence type="predicted"/>
<keyword evidence="2 4" id="KW-0479">Metal-binding</keyword>
<reference evidence="7 8" key="1">
    <citation type="submission" date="2016-11" db="EMBL/GenBank/DDBJ databases">
        <authorList>
            <person name="Jaros S."/>
            <person name="Januszkiewicz K."/>
            <person name="Wedrychowicz H."/>
        </authorList>
    </citation>
    <scope>NUCLEOTIDE SEQUENCE [LARGE SCALE GENOMIC DNA]</scope>
    <source>
        <strain evidence="7 8">CGMCC 1.6102</strain>
    </source>
</reference>
<evidence type="ECO:0000256" key="3">
    <source>
        <dbReference type="ARBA" id="ARBA00023004"/>
    </source>
</evidence>
<dbReference type="PANTHER" id="PTHR33546">
    <property type="entry name" value="LARGE, MULTIFUNCTIONAL SECRETED PROTEIN-RELATED"/>
    <property type="match status" value="1"/>
</dbReference>
<dbReference type="GO" id="GO:0009055">
    <property type="term" value="F:electron transfer activity"/>
    <property type="evidence" value="ECO:0007669"/>
    <property type="project" value="InterPro"/>
</dbReference>
<dbReference type="InterPro" id="IPR046476">
    <property type="entry name" value="DUF6797"/>
</dbReference>
<evidence type="ECO:0000256" key="4">
    <source>
        <dbReference type="PROSITE-ProRule" id="PRU00433"/>
    </source>
</evidence>
<accession>A0A1M7NYI9</accession>
<organism evidence="7 8">
    <name type="scientific">Cyclobacterium lianum</name>
    <dbReference type="NCBI Taxonomy" id="388280"/>
    <lineage>
        <taxon>Bacteria</taxon>
        <taxon>Pseudomonadati</taxon>
        <taxon>Bacteroidota</taxon>
        <taxon>Cytophagia</taxon>
        <taxon>Cytophagales</taxon>
        <taxon>Cyclobacteriaceae</taxon>
        <taxon>Cyclobacterium</taxon>
    </lineage>
</organism>
<dbReference type="Proteomes" id="UP000184513">
    <property type="component" value="Unassembled WGS sequence"/>
</dbReference>
<protein>
    <submittedName>
        <fullName evidence="7">Cytochrome C oxidase, cbb3-type, subunit III</fullName>
    </submittedName>
</protein>
<keyword evidence="1 4" id="KW-0349">Heme</keyword>
<keyword evidence="3 4" id="KW-0408">Iron</keyword>
<dbReference type="PROSITE" id="PS51007">
    <property type="entry name" value="CYTC"/>
    <property type="match status" value="1"/>
</dbReference>
<dbReference type="Gene3D" id="2.120.10.30">
    <property type="entry name" value="TolB, C-terminal domain"/>
    <property type="match status" value="1"/>
</dbReference>
<name>A0A1M7NYI9_9BACT</name>
<keyword evidence="8" id="KW-1185">Reference proteome</keyword>
<dbReference type="InterPro" id="IPR009056">
    <property type="entry name" value="Cyt_c-like_dom"/>
</dbReference>
<dbReference type="AlphaFoldDB" id="A0A1M7NYI9"/>
<dbReference type="Pfam" id="PF20601">
    <property type="entry name" value="DUF6797"/>
    <property type="match status" value="1"/>
</dbReference>
<dbReference type="STRING" id="388280.SAMN04488057_106155"/>
<feature type="region of interest" description="Disordered" evidence="5">
    <location>
        <begin position="1"/>
        <end position="23"/>
    </location>
</feature>
<dbReference type="EMBL" id="FRCY01000006">
    <property type="protein sequence ID" value="SHN08879.1"/>
    <property type="molecule type" value="Genomic_DNA"/>
</dbReference>
<evidence type="ECO:0000256" key="1">
    <source>
        <dbReference type="ARBA" id="ARBA00022617"/>
    </source>
</evidence>
<evidence type="ECO:0000256" key="2">
    <source>
        <dbReference type="ARBA" id="ARBA00022723"/>
    </source>
</evidence>
<dbReference type="Pfam" id="PF13442">
    <property type="entry name" value="Cytochrome_CBB3"/>
    <property type="match status" value="1"/>
</dbReference>
<evidence type="ECO:0000256" key="5">
    <source>
        <dbReference type="SAM" id="MobiDB-lite"/>
    </source>
</evidence>
<dbReference type="InterPro" id="IPR036909">
    <property type="entry name" value="Cyt_c-like_dom_sf"/>
</dbReference>
<evidence type="ECO:0000259" key="6">
    <source>
        <dbReference type="PROSITE" id="PS51007"/>
    </source>
</evidence>